<dbReference type="AlphaFoldDB" id="D7RFM0"/>
<organism evidence="3">
    <name type="scientific">Amycolatopsis orientalis subsp. vinearia</name>
    <dbReference type="NCBI Taxonomy" id="797057"/>
    <lineage>
        <taxon>Bacteria</taxon>
        <taxon>Bacillati</taxon>
        <taxon>Actinomycetota</taxon>
        <taxon>Actinomycetes</taxon>
        <taxon>Pseudonocardiales</taxon>
        <taxon>Pseudonocardiaceae</taxon>
        <taxon>Amycolatopsis</taxon>
    </lineage>
</organism>
<feature type="signal peptide" evidence="2">
    <location>
        <begin position="1"/>
        <end position="24"/>
    </location>
</feature>
<feature type="compositionally biased region" description="Basic and acidic residues" evidence="1">
    <location>
        <begin position="567"/>
        <end position="584"/>
    </location>
</feature>
<reference evidence="3" key="1">
    <citation type="journal article" date="2010" name="J. Am. Chem. Soc.">
        <title>A biosynthetic pathway for BE-7585A, a 2-thiosugar-containing angucycline-type natural product.</title>
        <authorList>
            <person name="Sasaki E."/>
            <person name="Ogasawara Y."/>
            <person name="Liu H.W."/>
        </authorList>
    </citation>
    <scope>NUCLEOTIDE SEQUENCE</scope>
    <source>
        <strain evidence="3">BA-07585</strain>
    </source>
</reference>
<proteinExistence type="predicted"/>
<evidence type="ECO:0000256" key="1">
    <source>
        <dbReference type="SAM" id="MobiDB-lite"/>
    </source>
</evidence>
<dbReference type="Gene3D" id="3.40.630.20">
    <property type="entry name" value="Peptidase C15, pyroglutamyl peptidase I-like"/>
    <property type="match status" value="1"/>
</dbReference>
<accession>D7RFM0</accession>
<dbReference type="InterPro" id="IPR036440">
    <property type="entry name" value="Peptidase_C15-like_sf"/>
</dbReference>
<dbReference type="EMBL" id="HM055942">
    <property type="protein sequence ID" value="ADI71468.1"/>
    <property type="molecule type" value="Genomic_DNA"/>
</dbReference>
<name>D7RFM0_AMYOR</name>
<feature type="chain" id="PRO_5003105561" evidence="2">
    <location>
        <begin position="25"/>
        <end position="584"/>
    </location>
</feature>
<evidence type="ECO:0000256" key="2">
    <source>
        <dbReference type="SAM" id="SignalP"/>
    </source>
</evidence>
<dbReference type="SUPFAM" id="SSF53182">
    <property type="entry name" value="Pyrrolidone carboxyl peptidase (pyroglutamate aminopeptidase)"/>
    <property type="match status" value="1"/>
</dbReference>
<keyword evidence="2" id="KW-0732">Signal</keyword>
<evidence type="ECO:0000313" key="3">
    <source>
        <dbReference type="EMBL" id="ADI71468.1"/>
    </source>
</evidence>
<sequence>MRLTALLPLLAAVPLFAFPAVATAAPGCFDAGVPLTVEEQRLTASLPAGGPAAGPELVRLAGFDPLVAEVKHDLCAARTPRRAERLVTQAGDRLWRTAVDRAQGRRPDLGTLDRFDDRPLYWARLQLSSAIRQWKPFPSQRDSLLSAFDRGSRGLDDVRFPPGKTRRVMVSGFDPFQLDGAGITISNPAGASALQLDGRVLDTPSGPAVVQAVSFPVVWGYFDQGIVEAAYGTALRDRARRPDVVLTISQGRPGRPGRFDVERWAGAWRGGFPDNNNASVTGGVPPAAELRLDRGHADPAAIATAAIVERAREISQSHHPDDDAVVHALAASLGRPAVTPDRLLQAWATDVKTQIGQHHREHLNALATLRRQQQLQEQRIANQRVVRAYLGDEVLTDVGSTVVWWLARNEEEVRETVDLIGTLARLSAAANNQEVDELFRHLVPENAAPRPAVPPPSFFTPPEPAFFVDAAGEVNPAAADRGTKVDLLPDPDDAQNSLFGHQLADLAERHGHSDLAQEYRERYRTVDATGPSGSAAPPEEQGGFFGHEPPSAEPPTGNGGAPSYPDAPDREAGSEDRRDWGAGG</sequence>
<protein>
    <submittedName>
        <fullName evidence="3">Putative secreted protein</fullName>
    </submittedName>
</protein>
<feature type="region of interest" description="Disordered" evidence="1">
    <location>
        <begin position="527"/>
        <end position="584"/>
    </location>
</feature>